<protein>
    <recommendedName>
        <fullName evidence="3">Histidine kinase</fullName>
    </recommendedName>
</protein>
<evidence type="ECO:0000313" key="2">
    <source>
        <dbReference type="Proteomes" id="UP000635278"/>
    </source>
</evidence>
<dbReference type="EMBL" id="WOTB01000020">
    <property type="protein sequence ID" value="NHN85773.1"/>
    <property type="molecule type" value="Genomic_DNA"/>
</dbReference>
<comment type="caution">
    <text evidence="1">The sequence shown here is derived from an EMBL/GenBank/DDBJ whole genome shotgun (WGS) entry which is preliminary data.</text>
</comment>
<evidence type="ECO:0000313" key="1">
    <source>
        <dbReference type="EMBL" id="NHN85773.1"/>
    </source>
</evidence>
<dbReference type="Proteomes" id="UP000635278">
    <property type="component" value="Unassembled WGS sequence"/>
</dbReference>
<evidence type="ECO:0008006" key="3">
    <source>
        <dbReference type="Google" id="ProtNLM"/>
    </source>
</evidence>
<sequence>MPHSNGMAFNPALAGDPGYVRAFFPPSKQRDQKIVAGVVARLESAARFAREQLATLDDTSARLKVHDVIENIEACAEEMREDAETIGARRPEDQ</sequence>
<accession>A0ABX0JUU2</accession>
<name>A0ABX0JUU2_9PROT</name>
<gene>
    <name evidence="1" type="ORF">GOB93_14140</name>
</gene>
<keyword evidence="2" id="KW-1185">Reference proteome</keyword>
<dbReference type="RefSeq" id="WP_173584166.1">
    <property type="nucleotide sequence ID" value="NZ_WOTB01000020.1"/>
</dbReference>
<reference evidence="1 2" key="1">
    <citation type="journal article" date="2020" name="Int. J. Syst. Evol. Microbiol.">
        <title>Novel acetic acid bacteria from cider fermentations: Acetobacter conturbans sp. nov. and Acetobacter fallax sp. nov.</title>
        <authorList>
            <person name="Sombolestani A.S."/>
            <person name="Cleenwerck I."/>
            <person name="Cnockaert M."/>
            <person name="Borremans W."/>
            <person name="Wieme A.D."/>
            <person name="De Vuyst L."/>
            <person name="Vandamme P."/>
        </authorList>
    </citation>
    <scope>NUCLEOTIDE SEQUENCE [LARGE SCALE GENOMIC DNA]</scope>
    <source>
        <strain evidence="1 2">LMG 30640</strain>
    </source>
</reference>
<organism evidence="1 2">
    <name type="scientific">Acetobacter musti</name>
    <dbReference type="NCBI Taxonomy" id="864732"/>
    <lineage>
        <taxon>Bacteria</taxon>
        <taxon>Pseudomonadati</taxon>
        <taxon>Pseudomonadota</taxon>
        <taxon>Alphaproteobacteria</taxon>
        <taxon>Acetobacterales</taxon>
        <taxon>Acetobacteraceae</taxon>
        <taxon>Acetobacter</taxon>
    </lineage>
</organism>
<proteinExistence type="predicted"/>